<feature type="site" description="Important for enzyme activity" evidence="7">
    <location>
        <position position="207"/>
    </location>
</feature>
<reference evidence="10 11" key="1">
    <citation type="journal article" date="2015" name="Biotechnol. Biofuels">
        <title>Enhanced degradation of softwood versus hardwood by the white-rot fungus Pycnoporus coccineus.</title>
        <authorList>
            <person name="Couturier M."/>
            <person name="Navarro D."/>
            <person name="Chevret D."/>
            <person name="Henrissat B."/>
            <person name="Piumi F."/>
            <person name="Ruiz-Duenas F.J."/>
            <person name="Martinez A.T."/>
            <person name="Grigoriev I.V."/>
            <person name="Riley R."/>
            <person name="Lipzen A."/>
            <person name="Berrin J.G."/>
            <person name="Master E.R."/>
            <person name="Rosso M.N."/>
        </authorList>
    </citation>
    <scope>NUCLEOTIDE SEQUENCE [LARGE SCALE GENOMIC DNA]</scope>
    <source>
        <strain evidence="10 11">BRFM310</strain>
    </source>
</reference>
<dbReference type="InterPro" id="IPR038765">
    <property type="entry name" value="Papain-like_cys_pep_sf"/>
</dbReference>
<proteinExistence type="inferred from homology"/>
<dbReference type="PRINTS" id="PR00707">
    <property type="entry name" value="UBCTHYDRLASE"/>
</dbReference>
<dbReference type="PROSITE" id="PS52048">
    <property type="entry name" value="UCH_DOMAIN"/>
    <property type="match status" value="1"/>
</dbReference>
<dbReference type="Pfam" id="PF01088">
    <property type="entry name" value="Peptidase_C12"/>
    <property type="match status" value="1"/>
</dbReference>
<dbReference type="Proteomes" id="UP000193067">
    <property type="component" value="Unassembled WGS sequence"/>
</dbReference>
<evidence type="ECO:0000313" key="10">
    <source>
        <dbReference type="EMBL" id="OSD03045.1"/>
    </source>
</evidence>
<evidence type="ECO:0000256" key="3">
    <source>
        <dbReference type="ARBA" id="ARBA00022670"/>
    </source>
</evidence>
<dbReference type="OrthoDB" id="427186at2759"/>
<dbReference type="GO" id="GO:0005737">
    <property type="term" value="C:cytoplasm"/>
    <property type="evidence" value="ECO:0007669"/>
    <property type="project" value="TreeGrafter"/>
</dbReference>
<dbReference type="GO" id="GO:0004843">
    <property type="term" value="F:cysteine-type deubiquitinase activity"/>
    <property type="evidence" value="ECO:0007669"/>
    <property type="project" value="UniProtKB-UniRule"/>
</dbReference>
<keyword evidence="6 7" id="KW-0788">Thiol protease</keyword>
<dbReference type="GO" id="GO:0016579">
    <property type="term" value="P:protein deubiquitination"/>
    <property type="evidence" value="ECO:0007669"/>
    <property type="project" value="TreeGrafter"/>
</dbReference>
<protein>
    <recommendedName>
        <fullName evidence="8">Ubiquitin carboxyl-terminal hydrolase</fullName>
        <ecNumber evidence="8">3.4.19.12</ecNumber>
    </recommendedName>
</protein>
<name>A0A1Y2IPK4_TRAC3</name>
<feature type="active site" description="Nucleophile" evidence="7">
    <location>
        <position position="106"/>
    </location>
</feature>
<evidence type="ECO:0000256" key="1">
    <source>
        <dbReference type="ARBA" id="ARBA00000707"/>
    </source>
</evidence>
<dbReference type="GO" id="GO:0006511">
    <property type="term" value="P:ubiquitin-dependent protein catabolic process"/>
    <property type="evidence" value="ECO:0007669"/>
    <property type="project" value="UniProtKB-UniRule"/>
</dbReference>
<evidence type="ECO:0000259" key="9">
    <source>
        <dbReference type="PROSITE" id="PS52048"/>
    </source>
</evidence>
<dbReference type="STRING" id="1353009.A0A1Y2IPK4"/>
<dbReference type="FunFam" id="3.40.532.10:FF:000006">
    <property type="entry name" value="Ubiquitin carboxyl-terminal hydrolase"/>
    <property type="match status" value="1"/>
</dbReference>
<comment type="catalytic activity">
    <reaction evidence="1 7 8">
        <text>Thiol-dependent hydrolysis of ester, thioester, amide, peptide and isopeptide bonds formed by the C-terminal Gly of ubiquitin (a 76-residue protein attached to proteins as an intracellular targeting signal).</text>
        <dbReference type="EC" id="3.4.19.12"/>
    </reaction>
</comment>
<dbReference type="EMBL" id="KZ084102">
    <property type="protein sequence ID" value="OSD03045.1"/>
    <property type="molecule type" value="Genomic_DNA"/>
</dbReference>
<keyword evidence="11" id="KW-1185">Reference proteome</keyword>
<dbReference type="Gene3D" id="3.40.532.10">
    <property type="entry name" value="Peptidase C12, ubiquitin carboxyl-terminal hydrolase"/>
    <property type="match status" value="1"/>
</dbReference>
<feature type="active site" description="Proton donor" evidence="7">
    <location>
        <position position="177"/>
    </location>
</feature>
<evidence type="ECO:0000313" key="11">
    <source>
        <dbReference type="Proteomes" id="UP000193067"/>
    </source>
</evidence>
<evidence type="ECO:0000256" key="4">
    <source>
        <dbReference type="ARBA" id="ARBA00022786"/>
    </source>
</evidence>
<organism evidence="10 11">
    <name type="scientific">Trametes coccinea (strain BRFM310)</name>
    <name type="common">Pycnoporus coccineus</name>
    <dbReference type="NCBI Taxonomy" id="1353009"/>
    <lineage>
        <taxon>Eukaryota</taxon>
        <taxon>Fungi</taxon>
        <taxon>Dikarya</taxon>
        <taxon>Basidiomycota</taxon>
        <taxon>Agaricomycotina</taxon>
        <taxon>Agaricomycetes</taxon>
        <taxon>Polyporales</taxon>
        <taxon>Polyporaceae</taxon>
        <taxon>Trametes</taxon>
    </lineage>
</organism>
<evidence type="ECO:0000256" key="8">
    <source>
        <dbReference type="RuleBase" id="RU361215"/>
    </source>
</evidence>
<dbReference type="InterPro" id="IPR001578">
    <property type="entry name" value="Peptidase_C12_UCH"/>
</dbReference>
<dbReference type="AlphaFoldDB" id="A0A1Y2IPK4"/>
<keyword evidence="4 7" id="KW-0833">Ubl conjugation pathway</keyword>
<comment type="similarity">
    <text evidence="2 7 8">Belongs to the peptidase C12 family.</text>
</comment>
<feature type="site" description="Transition state stabilizer" evidence="7">
    <location>
        <position position="100"/>
    </location>
</feature>
<dbReference type="InterPro" id="IPR036959">
    <property type="entry name" value="Peptidase_C12_UCH_sf"/>
</dbReference>
<keyword evidence="3 7" id="KW-0645">Protease</keyword>
<dbReference type="PANTHER" id="PTHR10589">
    <property type="entry name" value="UBIQUITIN CARBOXYL-TERMINAL HYDROLASE"/>
    <property type="match status" value="1"/>
</dbReference>
<keyword evidence="5 7" id="KW-0378">Hydrolase</keyword>
<evidence type="ECO:0000256" key="7">
    <source>
        <dbReference type="PROSITE-ProRule" id="PRU01393"/>
    </source>
</evidence>
<dbReference type="PANTHER" id="PTHR10589:SF17">
    <property type="entry name" value="UBIQUITIN CARBOXYL-TERMINAL HYDROLASE"/>
    <property type="match status" value="1"/>
</dbReference>
<dbReference type="CDD" id="cd09616">
    <property type="entry name" value="Peptidase_C12_UCH_L1_L3"/>
    <property type="match status" value="1"/>
</dbReference>
<dbReference type="EC" id="3.4.19.12" evidence="8"/>
<evidence type="ECO:0000256" key="2">
    <source>
        <dbReference type="ARBA" id="ARBA00009326"/>
    </source>
</evidence>
<dbReference type="SUPFAM" id="SSF54001">
    <property type="entry name" value="Cysteine proteinases"/>
    <property type="match status" value="1"/>
</dbReference>
<sequence length="256" mass="27710">MSETKADSKTGGGPWIPLESNPEVLTKWAVAAGLIESQAHFEDIYGLDNDLLAMVTQPAKAVILLFPITDSYEQKRREEDARIAAEGQQAIDPTVFWMKQTISNACGTMALLHALINSDVTFAPESPIEKFIDICKDKTPEERAKILETTPLFANIHADAASTGQTSVPTDLDTDLHFTCFVQAPAPPAREQGTPVADGGMRLIELDGRRVGPIDRGPCTDFLKDVAKVVRNLYVAHTASMQFSMIALCGGPSPDA</sequence>
<gene>
    <name evidence="10" type="ORF">PYCCODRAFT_1434921</name>
</gene>
<accession>A0A1Y2IPK4</accession>
<evidence type="ECO:0000256" key="5">
    <source>
        <dbReference type="ARBA" id="ARBA00022801"/>
    </source>
</evidence>
<feature type="domain" description="UCH catalytic" evidence="9">
    <location>
        <begin position="14"/>
        <end position="250"/>
    </location>
</feature>
<evidence type="ECO:0000256" key="6">
    <source>
        <dbReference type="ARBA" id="ARBA00022807"/>
    </source>
</evidence>